<gene>
    <name evidence="3" type="ORF">O3M35_008080</name>
</gene>
<feature type="domain" description="DUF7042" evidence="1">
    <location>
        <begin position="271"/>
        <end position="387"/>
    </location>
</feature>
<dbReference type="Proteomes" id="UP001461498">
    <property type="component" value="Unassembled WGS sequence"/>
</dbReference>
<dbReference type="AlphaFoldDB" id="A0AAW1DAW6"/>
<organism evidence="3 4">
    <name type="scientific">Rhynocoris fuscipes</name>
    <dbReference type="NCBI Taxonomy" id="488301"/>
    <lineage>
        <taxon>Eukaryota</taxon>
        <taxon>Metazoa</taxon>
        <taxon>Ecdysozoa</taxon>
        <taxon>Arthropoda</taxon>
        <taxon>Hexapoda</taxon>
        <taxon>Insecta</taxon>
        <taxon>Pterygota</taxon>
        <taxon>Neoptera</taxon>
        <taxon>Paraneoptera</taxon>
        <taxon>Hemiptera</taxon>
        <taxon>Heteroptera</taxon>
        <taxon>Panheteroptera</taxon>
        <taxon>Cimicomorpha</taxon>
        <taxon>Reduviidae</taxon>
        <taxon>Harpactorinae</taxon>
        <taxon>Harpactorini</taxon>
        <taxon>Rhynocoris</taxon>
    </lineage>
</organism>
<keyword evidence="4" id="KW-1185">Reference proteome</keyword>
<feature type="domain" description="DUF7043" evidence="2">
    <location>
        <begin position="143"/>
        <end position="252"/>
    </location>
</feature>
<dbReference type="PANTHER" id="PTHR22255:SF9">
    <property type="entry name" value="LP06548P"/>
    <property type="match status" value="1"/>
</dbReference>
<dbReference type="EMBL" id="JAPXFL010000005">
    <property type="protein sequence ID" value="KAK9506082.1"/>
    <property type="molecule type" value="Genomic_DNA"/>
</dbReference>
<name>A0AAW1DAW6_9HEMI</name>
<feature type="domain" description="DUF7042" evidence="1">
    <location>
        <begin position="8"/>
        <end position="137"/>
    </location>
</feature>
<dbReference type="Pfam" id="PF23069">
    <property type="entry name" value="DUF7042"/>
    <property type="match status" value="2"/>
</dbReference>
<dbReference type="InterPro" id="IPR055470">
    <property type="entry name" value="DUF7042"/>
</dbReference>
<proteinExistence type="predicted"/>
<dbReference type="PANTHER" id="PTHR22255">
    <property type="entry name" value="LP06548P"/>
    <property type="match status" value="1"/>
</dbReference>
<dbReference type="Pfam" id="PF23070">
    <property type="entry name" value="DUF7043"/>
    <property type="match status" value="1"/>
</dbReference>
<reference evidence="3 4" key="1">
    <citation type="submission" date="2022-12" db="EMBL/GenBank/DDBJ databases">
        <title>Chromosome-level genome assembly of true bugs.</title>
        <authorList>
            <person name="Ma L."/>
            <person name="Li H."/>
        </authorList>
    </citation>
    <scope>NUCLEOTIDE SEQUENCE [LARGE SCALE GENOMIC DNA]</scope>
    <source>
        <strain evidence="3">Lab_2022b</strain>
    </source>
</reference>
<sequence>MFRVDAKQVTCPFKSPPFAVEYSKGHGECGREGEPPSRAESCTDDTRLVLRFQACPDVPGTEAAVEELECLATWKESSSHYLVGRMHHSLATTDEQRYRCFIYQKTDSRTYQLAQSGEATCNGMLTLGDGSRTLKLRRLDAPHTKCKFPSWVTQHGHWKSLDYSHYYHFSHRNASLKVTSLAGETETKLMCHTIVDSEKHNVAKLVVHVVSGCQGGYRCMTIHKRDSHVIQMQQSALFTDPVEACSSFNEESSYSSNTITMIAGKKLPGNKCPMEGRYSTVPSKEEPKEDFTFGEEAGASSKCGHHTSLQSLYVGCAPNHDTMEFQTNCRIVPTTSYSCHGSWKEDSTTYVVVSPVNRHSNDAHHYCFIFNQVGSNILLQRVAATCAIASRPEWMFNITEVGTCNETNAASSPNHLRYFPLIISFILLCVFYHNTQR</sequence>
<evidence type="ECO:0000259" key="2">
    <source>
        <dbReference type="Pfam" id="PF23070"/>
    </source>
</evidence>
<accession>A0AAW1DAW6</accession>
<dbReference type="GO" id="GO:0061909">
    <property type="term" value="P:autophagosome-lysosome fusion"/>
    <property type="evidence" value="ECO:0007669"/>
    <property type="project" value="TreeGrafter"/>
</dbReference>
<dbReference type="InterPro" id="IPR055471">
    <property type="entry name" value="DUF7043"/>
</dbReference>
<evidence type="ECO:0000313" key="3">
    <source>
        <dbReference type="EMBL" id="KAK9506082.1"/>
    </source>
</evidence>
<comment type="caution">
    <text evidence="3">The sequence shown here is derived from an EMBL/GenBank/DDBJ whole genome shotgun (WGS) entry which is preliminary data.</text>
</comment>
<evidence type="ECO:0000259" key="1">
    <source>
        <dbReference type="Pfam" id="PF23069"/>
    </source>
</evidence>
<protein>
    <submittedName>
        <fullName evidence="3">Uncharacterized protein</fullName>
    </submittedName>
</protein>
<evidence type="ECO:0000313" key="4">
    <source>
        <dbReference type="Proteomes" id="UP001461498"/>
    </source>
</evidence>